<protein>
    <submittedName>
        <fullName evidence="2">Uncharacterized protein</fullName>
    </submittedName>
</protein>
<keyword evidence="3" id="KW-1185">Reference proteome</keyword>
<feature type="transmembrane region" description="Helical" evidence="1">
    <location>
        <begin position="227"/>
        <end position="247"/>
    </location>
</feature>
<evidence type="ECO:0000256" key="1">
    <source>
        <dbReference type="SAM" id="Phobius"/>
    </source>
</evidence>
<dbReference type="AlphaFoldDB" id="B3NA40"/>
<keyword evidence="1" id="KW-0812">Transmembrane</keyword>
<gene>
    <name evidence="2" type="primary">Dere\GG24872</name>
    <name evidence="2" type="synonym">dere_GLEANR_9559</name>
    <name evidence="2" type="synonym">GG24872</name>
    <name evidence="2" type="ORF">Dere_GG24872</name>
</gene>
<organism evidence="2 3">
    <name type="scientific">Drosophila erecta</name>
    <name type="common">Fruit fly</name>
    <dbReference type="NCBI Taxonomy" id="7220"/>
    <lineage>
        <taxon>Eukaryota</taxon>
        <taxon>Metazoa</taxon>
        <taxon>Ecdysozoa</taxon>
        <taxon>Arthropoda</taxon>
        <taxon>Hexapoda</taxon>
        <taxon>Insecta</taxon>
        <taxon>Pterygota</taxon>
        <taxon>Neoptera</taxon>
        <taxon>Endopterygota</taxon>
        <taxon>Diptera</taxon>
        <taxon>Brachycera</taxon>
        <taxon>Muscomorpha</taxon>
        <taxon>Ephydroidea</taxon>
        <taxon>Drosophilidae</taxon>
        <taxon>Drosophila</taxon>
        <taxon>Sophophora</taxon>
    </lineage>
</organism>
<name>B3NA40_DROER</name>
<feature type="transmembrane region" description="Helical" evidence="1">
    <location>
        <begin position="37"/>
        <end position="60"/>
    </location>
</feature>
<proteinExistence type="predicted"/>
<sequence length="258" mass="30099">MCMKAALLCLEIPILFVCFGLTYYFMKGDSENLAENGIYYCVHLVSQVAMATISTFWLLLLSHSSTYNSIAELGRKLIIVFDIYREMGIIHFRITRAWLRTSSMLFISIYYTAHESTYTFYCLFALSEKPMIDRIYMLVFKKLGTCLHPLLAVLLVGIANDRLSQFETQLSQNVLLVQLLHMREDHLVLQKFARLISCKHQVLLLQQQALPFRNFIWNRKIICDRDLVFEIYVYLIINAITFLQFLISDNRSVCEEGL</sequence>
<accession>B3NA40</accession>
<reference evidence="2 3" key="1">
    <citation type="journal article" date="2007" name="Nature">
        <title>Evolution of genes and genomes on the Drosophila phylogeny.</title>
        <authorList>
            <consortium name="Drosophila 12 Genomes Consortium"/>
            <person name="Clark A.G."/>
            <person name="Eisen M.B."/>
            <person name="Smith D.R."/>
            <person name="Bergman C.M."/>
            <person name="Oliver B."/>
            <person name="Markow T.A."/>
            <person name="Kaufman T.C."/>
            <person name="Kellis M."/>
            <person name="Gelbart W."/>
            <person name="Iyer V.N."/>
            <person name="Pollard D.A."/>
            <person name="Sackton T.B."/>
            <person name="Larracuente A.M."/>
            <person name="Singh N.D."/>
            <person name="Abad J.P."/>
            <person name="Abt D.N."/>
            <person name="Adryan B."/>
            <person name="Aguade M."/>
            <person name="Akashi H."/>
            <person name="Anderson W.W."/>
            <person name="Aquadro C.F."/>
            <person name="Ardell D.H."/>
            <person name="Arguello R."/>
            <person name="Artieri C.G."/>
            <person name="Barbash D.A."/>
            <person name="Barker D."/>
            <person name="Barsanti P."/>
            <person name="Batterham P."/>
            <person name="Batzoglou S."/>
            <person name="Begun D."/>
            <person name="Bhutkar A."/>
            <person name="Blanco E."/>
            <person name="Bosak S.A."/>
            <person name="Bradley R.K."/>
            <person name="Brand A.D."/>
            <person name="Brent M.R."/>
            <person name="Brooks A.N."/>
            <person name="Brown R.H."/>
            <person name="Butlin R.K."/>
            <person name="Caggese C."/>
            <person name="Calvi B.R."/>
            <person name="Bernardo de Carvalho A."/>
            <person name="Caspi A."/>
            <person name="Castrezana S."/>
            <person name="Celniker S.E."/>
            <person name="Chang J.L."/>
            <person name="Chapple C."/>
            <person name="Chatterji S."/>
            <person name="Chinwalla A."/>
            <person name="Civetta A."/>
            <person name="Clifton S.W."/>
            <person name="Comeron J.M."/>
            <person name="Costello J.C."/>
            <person name="Coyne J.A."/>
            <person name="Daub J."/>
            <person name="David R.G."/>
            <person name="Delcher A.L."/>
            <person name="Delehaunty K."/>
            <person name="Do C.B."/>
            <person name="Ebling H."/>
            <person name="Edwards K."/>
            <person name="Eickbush T."/>
            <person name="Evans J.D."/>
            <person name="Filipski A."/>
            <person name="Findeiss S."/>
            <person name="Freyhult E."/>
            <person name="Fulton L."/>
            <person name="Fulton R."/>
            <person name="Garcia A.C."/>
            <person name="Gardiner A."/>
            <person name="Garfield D.A."/>
            <person name="Garvin B.E."/>
            <person name="Gibson G."/>
            <person name="Gilbert D."/>
            <person name="Gnerre S."/>
            <person name="Godfrey J."/>
            <person name="Good R."/>
            <person name="Gotea V."/>
            <person name="Gravely B."/>
            <person name="Greenberg A.J."/>
            <person name="Griffiths-Jones S."/>
            <person name="Gross S."/>
            <person name="Guigo R."/>
            <person name="Gustafson E.A."/>
            <person name="Haerty W."/>
            <person name="Hahn M.W."/>
            <person name="Halligan D.L."/>
            <person name="Halpern A.L."/>
            <person name="Halter G.M."/>
            <person name="Han M.V."/>
            <person name="Heger A."/>
            <person name="Hillier L."/>
            <person name="Hinrichs A.S."/>
            <person name="Holmes I."/>
            <person name="Hoskins R.A."/>
            <person name="Hubisz M.J."/>
            <person name="Hultmark D."/>
            <person name="Huntley M.A."/>
            <person name="Jaffe D.B."/>
            <person name="Jagadeeshan S."/>
            <person name="Jeck W.R."/>
            <person name="Johnson J."/>
            <person name="Jones C.D."/>
            <person name="Jordan W.C."/>
            <person name="Karpen G.H."/>
            <person name="Kataoka E."/>
            <person name="Keightley P.D."/>
            <person name="Kheradpour P."/>
            <person name="Kirkness E.F."/>
            <person name="Koerich L.B."/>
            <person name="Kristiansen K."/>
            <person name="Kudrna D."/>
            <person name="Kulathinal R.J."/>
            <person name="Kumar S."/>
            <person name="Kwok R."/>
            <person name="Lander E."/>
            <person name="Langley C.H."/>
            <person name="Lapoint R."/>
            <person name="Lazzaro B.P."/>
            <person name="Lee S.J."/>
            <person name="Levesque L."/>
            <person name="Li R."/>
            <person name="Lin C.F."/>
            <person name="Lin M.F."/>
            <person name="Lindblad-Toh K."/>
            <person name="Llopart A."/>
            <person name="Long M."/>
            <person name="Low L."/>
            <person name="Lozovsky E."/>
            <person name="Lu J."/>
            <person name="Luo M."/>
            <person name="Machado C.A."/>
            <person name="Makalowski W."/>
            <person name="Marzo M."/>
            <person name="Matsuda M."/>
            <person name="Matzkin L."/>
            <person name="McAllister B."/>
            <person name="McBride C.S."/>
            <person name="McKernan B."/>
            <person name="McKernan K."/>
            <person name="Mendez-Lago M."/>
            <person name="Minx P."/>
            <person name="Mollenhauer M.U."/>
            <person name="Montooth K."/>
            <person name="Mount S.M."/>
            <person name="Mu X."/>
            <person name="Myers E."/>
            <person name="Negre B."/>
            <person name="Newfeld S."/>
            <person name="Nielsen R."/>
            <person name="Noor M.A."/>
            <person name="O'Grady P."/>
            <person name="Pachter L."/>
            <person name="Papaceit M."/>
            <person name="Parisi M.J."/>
            <person name="Parisi M."/>
            <person name="Parts L."/>
            <person name="Pedersen J.S."/>
            <person name="Pesole G."/>
            <person name="Phillippy A.M."/>
            <person name="Ponting C.P."/>
            <person name="Pop M."/>
            <person name="Porcelli D."/>
            <person name="Powell J.R."/>
            <person name="Prohaska S."/>
            <person name="Pruitt K."/>
            <person name="Puig M."/>
            <person name="Quesneville H."/>
            <person name="Ram K.R."/>
            <person name="Rand D."/>
            <person name="Rasmussen M.D."/>
            <person name="Reed L.K."/>
            <person name="Reenan R."/>
            <person name="Reily A."/>
            <person name="Remington K.A."/>
            <person name="Rieger T.T."/>
            <person name="Ritchie M.G."/>
            <person name="Robin C."/>
            <person name="Rogers Y.H."/>
            <person name="Rohde C."/>
            <person name="Rozas J."/>
            <person name="Rubenfield M.J."/>
            <person name="Ruiz A."/>
            <person name="Russo S."/>
            <person name="Salzberg S.L."/>
            <person name="Sanchez-Gracia A."/>
            <person name="Saranga D.J."/>
            <person name="Sato H."/>
            <person name="Schaeffer S.W."/>
            <person name="Schatz M.C."/>
            <person name="Schlenke T."/>
            <person name="Schwartz R."/>
            <person name="Segarra C."/>
            <person name="Singh R.S."/>
            <person name="Sirot L."/>
            <person name="Sirota M."/>
            <person name="Sisneros N.B."/>
            <person name="Smith C.D."/>
            <person name="Smith T.F."/>
            <person name="Spieth J."/>
            <person name="Stage D.E."/>
            <person name="Stark A."/>
            <person name="Stephan W."/>
            <person name="Strausberg R.L."/>
            <person name="Strempel S."/>
            <person name="Sturgill D."/>
            <person name="Sutton G."/>
            <person name="Sutton G.G."/>
            <person name="Tao W."/>
            <person name="Teichmann S."/>
            <person name="Tobari Y.N."/>
            <person name="Tomimura Y."/>
            <person name="Tsolas J.M."/>
            <person name="Valente V.L."/>
            <person name="Venter E."/>
            <person name="Venter J.C."/>
            <person name="Vicario S."/>
            <person name="Vieira F.G."/>
            <person name="Vilella A.J."/>
            <person name="Villasante A."/>
            <person name="Walenz B."/>
            <person name="Wang J."/>
            <person name="Wasserman M."/>
            <person name="Watts T."/>
            <person name="Wilson D."/>
            <person name="Wilson R.K."/>
            <person name="Wing R.A."/>
            <person name="Wolfner M.F."/>
            <person name="Wong A."/>
            <person name="Wong G.K."/>
            <person name="Wu C.I."/>
            <person name="Wu G."/>
            <person name="Yamamoto D."/>
            <person name="Yang H.P."/>
            <person name="Yang S.P."/>
            <person name="Yorke J.A."/>
            <person name="Yoshida K."/>
            <person name="Zdobnov E."/>
            <person name="Zhang P."/>
            <person name="Zhang Y."/>
            <person name="Zimin A.V."/>
            <person name="Baldwin J."/>
            <person name="Abdouelleil A."/>
            <person name="Abdulkadir J."/>
            <person name="Abebe A."/>
            <person name="Abera B."/>
            <person name="Abreu J."/>
            <person name="Acer S.C."/>
            <person name="Aftuck L."/>
            <person name="Alexander A."/>
            <person name="An P."/>
            <person name="Anderson E."/>
            <person name="Anderson S."/>
            <person name="Arachi H."/>
            <person name="Azer M."/>
            <person name="Bachantsang P."/>
            <person name="Barry A."/>
            <person name="Bayul T."/>
            <person name="Berlin A."/>
            <person name="Bessette D."/>
            <person name="Bloom T."/>
            <person name="Blye J."/>
            <person name="Boguslavskiy L."/>
            <person name="Bonnet C."/>
            <person name="Boukhgalter B."/>
            <person name="Bourzgui I."/>
            <person name="Brown A."/>
            <person name="Cahill P."/>
            <person name="Channer S."/>
            <person name="Cheshatsang Y."/>
            <person name="Chuda L."/>
            <person name="Citroen M."/>
            <person name="Collymore A."/>
            <person name="Cooke P."/>
            <person name="Costello M."/>
            <person name="D'Aco K."/>
            <person name="Daza R."/>
            <person name="De Haan G."/>
            <person name="DeGray S."/>
            <person name="DeMaso C."/>
            <person name="Dhargay N."/>
            <person name="Dooley K."/>
            <person name="Dooley E."/>
            <person name="Doricent M."/>
            <person name="Dorje P."/>
            <person name="Dorjee K."/>
            <person name="Dupes A."/>
            <person name="Elong R."/>
            <person name="Falk J."/>
            <person name="Farina A."/>
            <person name="Faro S."/>
            <person name="Ferguson D."/>
            <person name="Fisher S."/>
            <person name="Foley C.D."/>
            <person name="Franke A."/>
            <person name="Friedrich D."/>
            <person name="Gadbois L."/>
            <person name="Gearin G."/>
            <person name="Gearin C.R."/>
            <person name="Giannoukos G."/>
            <person name="Goode T."/>
            <person name="Graham J."/>
            <person name="Grandbois E."/>
            <person name="Grewal S."/>
            <person name="Gyaltsen K."/>
            <person name="Hafez N."/>
            <person name="Hagos B."/>
            <person name="Hall J."/>
            <person name="Henson C."/>
            <person name="Hollinger A."/>
            <person name="Honan T."/>
            <person name="Huard M.D."/>
            <person name="Hughes L."/>
            <person name="Hurhula B."/>
            <person name="Husby M.E."/>
            <person name="Kamat A."/>
            <person name="Kanga B."/>
            <person name="Kashin S."/>
            <person name="Khazanovich D."/>
            <person name="Kisner P."/>
            <person name="Lance K."/>
            <person name="Lara M."/>
            <person name="Lee W."/>
            <person name="Lennon N."/>
            <person name="Letendre F."/>
            <person name="LeVine R."/>
            <person name="Lipovsky A."/>
            <person name="Liu X."/>
            <person name="Liu J."/>
            <person name="Liu S."/>
            <person name="Lokyitsang T."/>
            <person name="Lokyitsang Y."/>
            <person name="Lubonja R."/>
            <person name="Lui A."/>
            <person name="MacDonald P."/>
            <person name="Magnisalis V."/>
            <person name="Maru K."/>
            <person name="Matthews C."/>
            <person name="McCusker W."/>
            <person name="McDonough S."/>
            <person name="Mehta T."/>
            <person name="Meldrim J."/>
            <person name="Meneus L."/>
            <person name="Mihai O."/>
            <person name="Mihalev A."/>
            <person name="Mihova T."/>
            <person name="Mittelman R."/>
            <person name="Mlenga V."/>
            <person name="Montmayeur A."/>
            <person name="Mulrain L."/>
            <person name="Navidi A."/>
            <person name="Naylor J."/>
            <person name="Negash T."/>
            <person name="Nguyen T."/>
            <person name="Nguyen N."/>
            <person name="Nicol R."/>
            <person name="Norbu C."/>
            <person name="Norbu N."/>
            <person name="Novod N."/>
            <person name="O'Neill B."/>
            <person name="Osman S."/>
            <person name="Markiewicz E."/>
            <person name="Oyono O.L."/>
            <person name="Patti C."/>
            <person name="Phunkhang P."/>
            <person name="Pierre F."/>
            <person name="Priest M."/>
            <person name="Raghuraman S."/>
            <person name="Rege F."/>
            <person name="Reyes R."/>
            <person name="Rise C."/>
            <person name="Rogov P."/>
            <person name="Ross K."/>
            <person name="Ryan E."/>
            <person name="Settipalli S."/>
            <person name="Shea T."/>
            <person name="Sherpa N."/>
            <person name="Shi L."/>
            <person name="Shih D."/>
            <person name="Sparrow T."/>
            <person name="Spaulding J."/>
            <person name="Stalker J."/>
            <person name="Stange-Thomann N."/>
            <person name="Stavropoulos S."/>
            <person name="Stone C."/>
            <person name="Strader C."/>
            <person name="Tesfaye S."/>
            <person name="Thomson T."/>
            <person name="Thoulutsang Y."/>
            <person name="Thoulutsang D."/>
            <person name="Topham K."/>
            <person name="Topping I."/>
            <person name="Tsamla T."/>
            <person name="Vassiliev H."/>
            <person name="Vo A."/>
            <person name="Wangchuk T."/>
            <person name="Wangdi T."/>
            <person name="Weiand M."/>
            <person name="Wilkinson J."/>
            <person name="Wilson A."/>
            <person name="Yadav S."/>
            <person name="Young G."/>
            <person name="Yu Q."/>
            <person name="Zembek L."/>
            <person name="Zhong D."/>
            <person name="Zimmer A."/>
            <person name="Zwirko Z."/>
            <person name="Jaffe D.B."/>
            <person name="Alvarez P."/>
            <person name="Brockman W."/>
            <person name="Butler J."/>
            <person name="Chin C."/>
            <person name="Gnerre S."/>
            <person name="Grabherr M."/>
            <person name="Kleber M."/>
            <person name="Mauceli E."/>
            <person name="MacCallum I."/>
        </authorList>
    </citation>
    <scope>NUCLEOTIDE SEQUENCE [LARGE SCALE GENOMIC DNA]</scope>
    <source>
        <strain evidence="2 3">TSC#14021-0224.01</strain>
    </source>
</reference>
<evidence type="ECO:0000313" key="3">
    <source>
        <dbReference type="Proteomes" id="UP000008711"/>
    </source>
</evidence>
<keyword evidence="1" id="KW-0472">Membrane</keyword>
<dbReference type="Proteomes" id="UP000008711">
    <property type="component" value="Unassembled WGS sequence"/>
</dbReference>
<feature type="transmembrane region" description="Helical" evidence="1">
    <location>
        <begin position="7"/>
        <end position="25"/>
    </location>
</feature>
<reference evidence="2 3" key="2">
    <citation type="journal article" date="2008" name="Bioinformatics">
        <title>Assembly reconciliation.</title>
        <authorList>
            <person name="Zimin A.V."/>
            <person name="Smith D.R."/>
            <person name="Sutton G."/>
            <person name="Yorke J.A."/>
        </authorList>
    </citation>
    <scope>NUCLEOTIDE SEQUENCE [LARGE SCALE GENOMIC DNA]</scope>
    <source>
        <strain evidence="2 3">TSC#14021-0224.01</strain>
    </source>
</reference>
<feature type="transmembrane region" description="Helical" evidence="1">
    <location>
        <begin position="134"/>
        <end position="159"/>
    </location>
</feature>
<dbReference type="EMBL" id="CH954177">
    <property type="protein sequence ID" value="EDV57503.2"/>
    <property type="molecule type" value="Genomic_DNA"/>
</dbReference>
<dbReference type="HOGENOM" id="CLU_647717_0_0_1"/>
<evidence type="ECO:0000313" key="2">
    <source>
        <dbReference type="EMBL" id="EDV57503.2"/>
    </source>
</evidence>
<keyword evidence="1" id="KW-1133">Transmembrane helix</keyword>